<keyword evidence="4" id="KW-1185">Reference proteome</keyword>
<evidence type="ECO:0000313" key="3">
    <source>
        <dbReference type="EMBL" id="CAK0908525.1"/>
    </source>
</evidence>
<protein>
    <recommendedName>
        <fullName evidence="2">C3H1-type domain-containing protein</fullName>
    </recommendedName>
</protein>
<evidence type="ECO:0000313" key="4">
    <source>
        <dbReference type="Proteomes" id="UP001189429"/>
    </source>
</evidence>
<evidence type="ECO:0000259" key="2">
    <source>
        <dbReference type="PROSITE" id="PS50103"/>
    </source>
</evidence>
<evidence type="ECO:0000256" key="1">
    <source>
        <dbReference type="PROSITE-ProRule" id="PRU00723"/>
    </source>
</evidence>
<name>A0ABN9YB71_9DINO</name>
<organism evidence="3 4">
    <name type="scientific">Prorocentrum cordatum</name>
    <dbReference type="NCBI Taxonomy" id="2364126"/>
    <lineage>
        <taxon>Eukaryota</taxon>
        <taxon>Sar</taxon>
        <taxon>Alveolata</taxon>
        <taxon>Dinophyceae</taxon>
        <taxon>Prorocentrales</taxon>
        <taxon>Prorocentraceae</taxon>
        <taxon>Prorocentrum</taxon>
    </lineage>
</organism>
<proteinExistence type="predicted"/>
<feature type="zinc finger region" description="C3H1-type" evidence="1">
    <location>
        <begin position="5"/>
        <end position="26"/>
    </location>
</feature>
<keyword evidence="1" id="KW-0862">Zinc</keyword>
<dbReference type="EMBL" id="CAUYUJ010022032">
    <property type="protein sequence ID" value="CAK0908525.1"/>
    <property type="molecule type" value="Genomic_DNA"/>
</dbReference>
<keyword evidence="1" id="KW-0479">Metal-binding</keyword>
<dbReference type="PROSITE" id="PS50103">
    <property type="entry name" value="ZF_C3H1"/>
    <property type="match status" value="1"/>
</dbReference>
<accession>A0ABN9YB71</accession>
<feature type="domain" description="C3H1-type" evidence="2">
    <location>
        <begin position="5"/>
        <end position="26"/>
    </location>
</feature>
<dbReference type="InterPro" id="IPR000571">
    <property type="entry name" value="Znf_CCCH"/>
</dbReference>
<dbReference type="Proteomes" id="UP001189429">
    <property type="component" value="Unassembled WGS sequence"/>
</dbReference>
<gene>
    <name evidence="3" type="ORF">PCOR1329_LOCUS83182</name>
</gene>
<reference evidence="3" key="1">
    <citation type="submission" date="2023-10" db="EMBL/GenBank/DDBJ databases">
        <authorList>
            <person name="Chen Y."/>
            <person name="Shah S."/>
            <person name="Dougan E. K."/>
            <person name="Thang M."/>
            <person name="Chan C."/>
        </authorList>
    </citation>
    <scope>NUCLEOTIDE SEQUENCE [LARGE SCALE GENOMIC DNA]</scope>
</reference>
<comment type="caution">
    <text evidence="3">The sequence shown here is derived from an EMBL/GenBank/DDBJ whole genome shotgun (WGS) entry which is preliminary data.</text>
</comment>
<sequence length="157" mass="16854">MCVRPCLYFSGACASGDACKFCHCPHPTRPVHLGRSHRKALEATTAAECFGILLPVLERKMLALGLATDALRLLAEQPCARPGGAPADAGGQVSGARDLRTLEKAFGALSMRSLLVVLQRKVGTQRSREKALLDSLIQEVRRAGFLVDLGEDIQEDA</sequence>
<keyword evidence="1" id="KW-0863">Zinc-finger</keyword>